<dbReference type="PANTHER" id="PTHR12215">
    <property type="entry name" value="PHOSPHOPANTETHEINE TRANSFERASE"/>
    <property type="match status" value="1"/>
</dbReference>
<evidence type="ECO:0000256" key="1">
    <source>
        <dbReference type="ARBA" id="ARBA00010990"/>
    </source>
</evidence>
<evidence type="ECO:0000259" key="3">
    <source>
        <dbReference type="Pfam" id="PF01648"/>
    </source>
</evidence>
<dbReference type="OrthoDB" id="1190494at2"/>
<dbReference type="InterPro" id="IPR050559">
    <property type="entry name" value="P-Pant_transferase_sf"/>
</dbReference>
<comment type="similarity">
    <text evidence="1">Belongs to the P-Pant transferase superfamily. Gsp/Sfp/HetI/AcpT family.</text>
</comment>
<evidence type="ECO:0000313" key="5">
    <source>
        <dbReference type="Proteomes" id="UP000434850"/>
    </source>
</evidence>
<keyword evidence="5" id="KW-1185">Reference proteome</keyword>
<evidence type="ECO:0000256" key="2">
    <source>
        <dbReference type="ARBA" id="ARBA00022679"/>
    </source>
</evidence>
<name>A0A6I4I8E6_9SPHI</name>
<evidence type="ECO:0000313" key="4">
    <source>
        <dbReference type="EMBL" id="MVN90278.1"/>
    </source>
</evidence>
<dbReference type="GO" id="GO:0019878">
    <property type="term" value="P:lysine biosynthetic process via aminoadipic acid"/>
    <property type="evidence" value="ECO:0007669"/>
    <property type="project" value="TreeGrafter"/>
</dbReference>
<dbReference type="Pfam" id="PF01648">
    <property type="entry name" value="ACPS"/>
    <property type="match status" value="1"/>
</dbReference>
<dbReference type="Proteomes" id="UP000434850">
    <property type="component" value="Unassembled WGS sequence"/>
</dbReference>
<dbReference type="GO" id="GO:0008897">
    <property type="term" value="F:holo-[acyl-carrier-protein] synthase activity"/>
    <property type="evidence" value="ECO:0007669"/>
    <property type="project" value="InterPro"/>
</dbReference>
<dbReference type="GO" id="GO:0000287">
    <property type="term" value="F:magnesium ion binding"/>
    <property type="evidence" value="ECO:0007669"/>
    <property type="project" value="InterPro"/>
</dbReference>
<gene>
    <name evidence="4" type="ORF">GO816_03990</name>
</gene>
<reference evidence="4 5" key="1">
    <citation type="submission" date="2019-12" db="EMBL/GenBank/DDBJ databases">
        <title>Mucilaginibacter sp. HME9299 genome sequencing and assembly.</title>
        <authorList>
            <person name="Kang H."/>
            <person name="Kim H."/>
            <person name="Joh K."/>
        </authorList>
    </citation>
    <scope>NUCLEOTIDE SEQUENCE [LARGE SCALE GENOMIC DNA]</scope>
    <source>
        <strain evidence="4 5">HME9299</strain>
    </source>
</reference>
<proteinExistence type="inferred from homology"/>
<comment type="caution">
    <text evidence="4">The sequence shown here is derived from an EMBL/GenBank/DDBJ whole genome shotgun (WGS) entry which is preliminary data.</text>
</comment>
<accession>A0A6I4I8E6</accession>
<organism evidence="4 5">
    <name type="scientific">Mucilaginibacter aquatilis</name>
    <dbReference type="NCBI Taxonomy" id="1517760"/>
    <lineage>
        <taxon>Bacteria</taxon>
        <taxon>Pseudomonadati</taxon>
        <taxon>Bacteroidota</taxon>
        <taxon>Sphingobacteriia</taxon>
        <taxon>Sphingobacteriales</taxon>
        <taxon>Sphingobacteriaceae</taxon>
        <taxon>Mucilaginibacter</taxon>
    </lineage>
</organism>
<dbReference type="AlphaFoldDB" id="A0A6I4I8E6"/>
<dbReference type="InterPro" id="IPR008278">
    <property type="entry name" value="4-PPantetheinyl_Trfase_dom"/>
</dbReference>
<dbReference type="InterPro" id="IPR037143">
    <property type="entry name" value="4-PPantetheinyl_Trfase_dom_sf"/>
</dbReference>
<protein>
    <submittedName>
        <fullName evidence="4">4'-phosphopantetheinyl transferase superfamily protein</fullName>
    </submittedName>
</protein>
<dbReference type="Gene3D" id="3.90.470.20">
    <property type="entry name" value="4'-phosphopantetheinyl transferase domain"/>
    <property type="match status" value="1"/>
</dbReference>
<sequence length="212" mass="24484">MAIAFNKQVDADTEFALWRIEEEADSLYHQLQLSDEEKAFVEQLANGKRHLHWLATRVLLRTMLHTDEYIDCKIDVHGKPYLVNLPYHISLSHSFDYAAVMISRSRPVGIDIEQVKQKVERIAPKFLTPAERAVIDAQHKINHLYVCWCAKEAIYKCYGQKEVSFLDNIALQPFAFAPEGSLNANLSKGDININYKVNYLQYEDYMIGYVKA</sequence>
<keyword evidence="2 4" id="KW-0808">Transferase</keyword>
<dbReference type="RefSeq" id="WP_157540041.1">
    <property type="nucleotide sequence ID" value="NZ_WQLA01000001.1"/>
</dbReference>
<dbReference type="GO" id="GO:0005829">
    <property type="term" value="C:cytosol"/>
    <property type="evidence" value="ECO:0007669"/>
    <property type="project" value="TreeGrafter"/>
</dbReference>
<feature type="domain" description="4'-phosphopantetheinyl transferase" evidence="3">
    <location>
        <begin position="107"/>
        <end position="209"/>
    </location>
</feature>
<dbReference type="SUPFAM" id="SSF56214">
    <property type="entry name" value="4'-phosphopantetheinyl transferase"/>
    <property type="match status" value="2"/>
</dbReference>
<dbReference type="EMBL" id="WQLA01000001">
    <property type="protein sequence ID" value="MVN90278.1"/>
    <property type="molecule type" value="Genomic_DNA"/>
</dbReference>
<dbReference type="PANTHER" id="PTHR12215:SF10">
    <property type="entry name" value="L-AMINOADIPATE-SEMIALDEHYDE DEHYDROGENASE-PHOSPHOPANTETHEINYL TRANSFERASE"/>
    <property type="match status" value="1"/>
</dbReference>